<evidence type="ECO:0000313" key="3">
    <source>
        <dbReference type="Proteomes" id="UP000183263"/>
    </source>
</evidence>
<gene>
    <name evidence="2" type="ORF">SAMN05444695_10661</name>
</gene>
<sequence>MRVHYEQVNGVASDVEYPKAHIYTVLGLPSGTVTAGSAVRPHKMTPTPEVPPDFPREWVEFVDPGNDEHLIAADLTWLLSRWTCVFGTPACQGILEDRPDDGCCSHGAFLSDEEDLEKLNEAVKMLTPQTWQFMEKGLGKKGYVEEDELDDEPALRTRRHKGACIFLNRPGFDGGVGCALHTMALQRGIEPLEVKPEVCWQLPIRRVQEWVERADGTEILKTTLTEYDRRGWGEGGEDLHWYCSGSPDAHVGTRPVWQSYAPELTELLGKAVYEELARLCRRRAGLGLIAVHPATTEANRRAGDH</sequence>
<name>A0A1G8J3Y1_9NOCA</name>
<dbReference type="InterPro" id="IPR021458">
    <property type="entry name" value="Rv0495c"/>
</dbReference>
<protein>
    <recommendedName>
        <fullName evidence="4">DUF3109 family protein</fullName>
    </recommendedName>
</protein>
<dbReference type="Proteomes" id="UP000183263">
    <property type="component" value="Unassembled WGS sequence"/>
</dbReference>
<evidence type="ECO:0008006" key="4">
    <source>
        <dbReference type="Google" id="ProtNLM"/>
    </source>
</evidence>
<accession>A0A1G8J3Y1</accession>
<reference evidence="2 3" key="1">
    <citation type="submission" date="2016-10" db="EMBL/GenBank/DDBJ databases">
        <authorList>
            <person name="de Groot N.N."/>
        </authorList>
    </citation>
    <scope>NUCLEOTIDE SEQUENCE [LARGE SCALE GENOMIC DNA]</scope>
    <source>
        <strain evidence="2 3">DSM 44892</strain>
    </source>
</reference>
<dbReference type="AlphaFoldDB" id="A0A1G8J3Y1"/>
<dbReference type="EMBL" id="FNDN01000006">
    <property type="protein sequence ID" value="SDI25998.1"/>
    <property type="molecule type" value="Genomic_DNA"/>
</dbReference>
<evidence type="ECO:0000313" key="2">
    <source>
        <dbReference type="EMBL" id="SDI25998.1"/>
    </source>
</evidence>
<proteinExistence type="inferred from homology"/>
<keyword evidence="3" id="KW-1185">Reference proteome</keyword>
<comment type="similarity">
    <text evidence="1">Belongs to the Rv0495c family.</text>
</comment>
<evidence type="ECO:0000256" key="1">
    <source>
        <dbReference type="ARBA" id="ARBA00093770"/>
    </source>
</evidence>
<dbReference type="Pfam" id="PF11307">
    <property type="entry name" value="DUF3109"/>
    <property type="match status" value="1"/>
</dbReference>
<organism evidence="2 3">
    <name type="scientific">Rhodococcus triatomae</name>
    <dbReference type="NCBI Taxonomy" id="300028"/>
    <lineage>
        <taxon>Bacteria</taxon>
        <taxon>Bacillati</taxon>
        <taxon>Actinomycetota</taxon>
        <taxon>Actinomycetes</taxon>
        <taxon>Mycobacteriales</taxon>
        <taxon>Nocardiaceae</taxon>
        <taxon>Rhodococcus</taxon>
    </lineage>
</organism>